<protein>
    <submittedName>
        <fullName evidence="2">Uncharacterized protein</fullName>
    </submittedName>
</protein>
<feature type="transmembrane region" description="Helical" evidence="1">
    <location>
        <begin position="128"/>
        <end position="152"/>
    </location>
</feature>
<proteinExistence type="predicted"/>
<dbReference type="EMBL" id="LNIX01000011">
    <property type="protein sequence ID" value="OXA48936.1"/>
    <property type="molecule type" value="Genomic_DNA"/>
</dbReference>
<feature type="transmembrane region" description="Helical" evidence="1">
    <location>
        <begin position="249"/>
        <end position="267"/>
    </location>
</feature>
<comment type="caution">
    <text evidence="2">The sequence shown here is derived from an EMBL/GenBank/DDBJ whole genome shotgun (WGS) entry which is preliminary data.</text>
</comment>
<keyword evidence="1" id="KW-0812">Transmembrane</keyword>
<sequence>MIFASDKYLRLQLSLSARFSCLDFKWNEATKKVVKLRKNSNLQFKVKLSKVINLAYVILQLVTILGNDSTTPEKLEALLFFSMYAIVVALRFGYVGITPGQMLNSLDLLEQKYGKIYGSNMLPNRKEFLIALLQPVCYLSCHVIPVTLIVLLYNRPYQPPFLGSILHRNHGYVARFAILFLEFVTFTQVVLSGSFYILYVVFAGICSILKYSGAVFSSRPACRKEANILAYRTLHVATSHVNDCIRHTLLPVCIIGPPILQMLGSFACIKLRTEIDWPLFAVFPVIVLISFILTVMPLLAAGRIYVTSWRFMNQWRSNYFGRESRYFRRVGKSMKPLRIHFGKNFVDACTPLVVQDFCMRQIAGLLMYYNSYEM</sequence>
<keyword evidence="1" id="KW-1133">Transmembrane helix</keyword>
<dbReference type="AlphaFoldDB" id="A0A226DXJ4"/>
<accession>A0A226DXJ4</accession>
<evidence type="ECO:0000313" key="3">
    <source>
        <dbReference type="Proteomes" id="UP000198287"/>
    </source>
</evidence>
<gene>
    <name evidence="2" type="ORF">Fcan01_16554</name>
</gene>
<organism evidence="2 3">
    <name type="scientific">Folsomia candida</name>
    <name type="common">Springtail</name>
    <dbReference type="NCBI Taxonomy" id="158441"/>
    <lineage>
        <taxon>Eukaryota</taxon>
        <taxon>Metazoa</taxon>
        <taxon>Ecdysozoa</taxon>
        <taxon>Arthropoda</taxon>
        <taxon>Hexapoda</taxon>
        <taxon>Collembola</taxon>
        <taxon>Entomobryomorpha</taxon>
        <taxon>Isotomoidea</taxon>
        <taxon>Isotomidae</taxon>
        <taxon>Proisotominae</taxon>
        <taxon>Folsomia</taxon>
    </lineage>
</organism>
<evidence type="ECO:0000313" key="2">
    <source>
        <dbReference type="EMBL" id="OXA48936.1"/>
    </source>
</evidence>
<keyword evidence="1" id="KW-0472">Membrane</keyword>
<feature type="transmembrane region" description="Helical" evidence="1">
    <location>
        <begin position="78"/>
        <end position="97"/>
    </location>
</feature>
<keyword evidence="3" id="KW-1185">Reference proteome</keyword>
<evidence type="ECO:0000256" key="1">
    <source>
        <dbReference type="SAM" id="Phobius"/>
    </source>
</evidence>
<dbReference type="Proteomes" id="UP000198287">
    <property type="component" value="Unassembled WGS sequence"/>
</dbReference>
<feature type="transmembrane region" description="Helical" evidence="1">
    <location>
        <begin position="172"/>
        <end position="190"/>
    </location>
</feature>
<name>A0A226DXJ4_FOLCA</name>
<feature type="transmembrane region" description="Helical" evidence="1">
    <location>
        <begin position="279"/>
        <end position="306"/>
    </location>
</feature>
<reference evidence="2 3" key="1">
    <citation type="submission" date="2015-12" db="EMBL/GenBank/DDBJ databases">
        <title>The genome of Folsomia candida.</title>
        <authorList>
            <person name="Faddeeva A."/>
            <person name="Derks M.F."/>
            <person name="Anvar Y."/>
            <person name="Smit S."/>
            <person name="Van Straalen N."/>
            <person name="Roelofs D."/>
        </authorList>
    </citation>
    <scope>NUCLEOTIDE SEQUENCE [LARGE SCALE GENOMIC DNA]</scope>
    <source>
        <strain evidence="2 3">VU population</strain>
        <tissue evidence="2">Whole body</tissue>
    </source>
</reference>
<feature type="transmembrane region" description="Helical" evidence="1">
    <location>
        <begin position="196"/>
        <end position="216"/>
    </location>
</feature>